<evidence type="ECO:0000256" key="5">
    <source>
        <dbReference type="ARBA" id="ARBA00022741"/>
    </source>
</evidence>
<keyword evidence="5" id="KW-0547">Nucleotide-binding</keyword>
<dbReference type="EMBL" id="LR134406">
    <property type="protein sequence ID" value="VEH70332.1"/>
    <property type="molecule type" value="Genomic_DNA"/>
</dbReference>
<accession>A0A448MYY4</accession>
<keyword evidence="14" id="KW-1185">Reference proteome</keyword>
<dbReference type="InterPro" id="IPR036890">
    <property type="entry name" value="HATPase_C_sf"/>
</dbReference>
<proteinExistence type="predicted"/>
<gene>
    <name evidence="13" type="primary">nreB</name>
    <name evidence="13" type="ORF">NCTC12967_01627</name>
</gene>
<evidence type="ECO:0000256" key="9">
    <source>
        <dbReference type="SAM" id="MobiDB-lite"/>
    </source>
</evidence>
<dbReference type="SUPFAM" id="SSF55874">
    <property type="entry name" value="ATPase domain of HSP90 chaperone/DNA topoisomerase II/histidine kinase"/>
    <property type="match status" value="1"/>
</dbReference>
<evidence type="ECO:0000313" key="14">
    <source>
        <dbReference type="Proteomes" id="UP000273044"/>
    </source>
</evidence>
<organism evidence="13 14">
    <name type="scientific">Arachnia propionica</name>
    <dbReference type="NCBI Taxonomy" id="1750"/>
    <lineage>
        <taxon>Bacteria</taxon>
        <taxon>Bacillati</taxon>
        <taxon>Actinomycetota</taxon>
        <taxon>Actinomycetes</taxon>
        <taxon>Propionibacteriales</taxon>
        <taxon>Propionibacteriaceae</taxon>
        <taxon>Arachnia</taxon>
    </lineage>
</organism>
<protein>
    <recommendedName>
        <fullName evidence="2">histidine kinase</fullName>
        <ecNumber evidence="2">2.7.13.3</ecNumber>
    </recommendedName>
</protein>
<evidence type="ECO:0000256" key="1">
    <source>
        <dbReference type="ARBA" id="ARBA00000085"/>
    </source>
</evidence>
<dbReference type="GO" id="GO:0005524">
    <property type="term" value="F:ATP binding"/>
    <property type="evidence" value="ECO:0007669"/>
    <property type="project" value="UniProtKB-KW"/>
</dbReference>
<keyword evidence="6 13" id="KW-0418">Kinase</keyword>
<feature type="transmembrane region" description="Helical" evidence="10">
    <location>
        <begin position="134"/>
        <end position="157"/>
    </location>
</feature>
<evidence type="ECO:0000313" key="13">
    <source>
        <dbReference type="EMBL" id="VEH70332.1"/>
    </source>
</evidence>
<comment type="catalytic activity">
    <reaction evidence="1">
        <text>ATP + protein L-histidine = ADP + protein N-phospho-L-histidine.</text>
        <dbReference type="EC" id="2.7.13.3"/>
    </reaction>
</comment>
<dbReference type="Gene3D" id="1.20.5.1930">
    <property type="match status" value="1"/>
</dbReference>
<dbReference type="GO" id="GO:0016020">
    <property type="term" value="C:membrane"/>
    <property type="evidence" value="ECO:0007669"/>
    <property type="project" value="InterPro"/>
</dbReference>
<dbReference type="GO" id="GO:0046983">
    <property type="term" value="F:protein dimerization activity"/>
    <property type="evidence" value="ECO:0007669"/>
    <property type="project" value="InterPro"/>
</dbReference>
<dbReference type="Pfam" id="PF13796">
    <property type="entry name" value="Sensor"/>
    <property type="match status" value="1"/>
</dbReference>
<keyword evidence="10" id="KW-0472">Membrane</keyword>
<evidence type="ECO:0000256" key="10">
    <source>
        <dbReference type="SAM" id="Phobius"/>
    </source>
</evidence>
<feature type="domain" description="Signal transduction histidine kinase subgroup 3 dimerisation and phosphoacceptor" evidence="11">
    <location>
        <begin position="268"/>
        <end position="331"/>
    </location>
</feature>
<reference evidence="13 14" key="1">
    <citation type="submission" date="2018-12" db="EMBL/GenBank/DDBJ databases">
        <authorList>
            <consortium name="Pathogen Informatics"/>
        </authorList>
    </citation>
    <scope>NUCLEOTIDE SEQUENCE [LARGE SCALE GENOMIC DNA]</scope>
    <source>
        <strain evidence="13 14">NCTC12967</strain>
    </source>
</reference>
<evidence type="ECO:0000256" key="8">
    <source>
        <dbReference type="ARBA" id="ARBA00023012"/>
    </source>
</evidence>
<feature type="domain" description="Putative sensor" evidence="12">
    <location>
        <begin position="42"/>
        <end position="238"/>
    </location>
</feature>
<dbReference type="GO" id="GO:0000155">
    <property type="term" value="F:phosphorelay sensor kinase activity"/>
    <property type="evidence" value="ECO:0007669"/>
    <property type="project" value="InterPro"/>
</dbReference>
<evidence type="ECO:0000256" key="7">
    <source>
        <dbReference type="ARBA" id="ARBA00022840"/>
    </source>
</evidence>
<keyword evidence="10" id="KW-0812">Transmembrane</keyword>
<evidence type="ECO:0000259" key="11">
    <source>
        <dbReference type="Pfam" id="PF07730"/>
    </source>
</evidence>
<dbReference type="CDD" id="cd16917">
    <property type="entry name" value="HATPase_UhpB-NarQ-NarX-like"/>
    <property type="match status" value="1"/>
</dbReference>
<keyword evidence="3" id="KW-0597">Phosphoprotein</keyword>
<dbReference type="Proteomes" id="UP000273044">
    <property type="component" value="Chromosome"/>
</dbReference>
<dbReference type="PANTHER" id="PTHR24421">
    <property type="entry name" value="NITRATE/NITRITE SENSOR PROTEIN NARX-RELATED"/>
    <property type="match status" value="1"/>
</dbReference>
<feature type="region of interest" description="Disordered" evidence="9">
    <location>
        <begin position="1"/>
        <end position="32"/>
    </location>
</feature>
<keyword evidence="7" id="KW-0067">ATP-binding</keyword>
<keyword evidence="10" id="KW-1133">Transmembrane helix</keyword>
<evidence type="ECO:0000259" key="12">
    <source>
        <dbReference type="Pfam" id="PF13796"/>
    </source>
</evidence>
<sequence length="455" mass="49226">MSGQPHPGSRASGMGRKPAGVKSETMNTTRTSKPPLAGSIAYLLLGWPVMLIAFVMVVTFTALGISTAIIWIGIPILTFALLMARGFATMERHAQARLFGRETAALHYRQRQEGDSWFKAMFNVIADPQSWLDVLWVFVGFITCTFTWALAVTWVALCTGPVTGPISALLNEIFQSQGGGLTYLYWWGTGFTPMLNPTLVRILDALIYIVVGLLAIKLAPPVFRGLAWLRGSVGDALLNLRARNNAQITQLRDSRAAVQRAETGALRKLERDIHDGPQQRLVRLNMDLARARRQMDQDPERAREMLGEAMSQTQETLAELRQLSRGIAPPVLVDRGLEAAIDETAARSAIPVTVYSSIPGKLPDHVEQAAYFVISESLVNANKHSGATTIDLITAVQDGWLYATITDDGVGGASTAKGHGLAGLEERLQGVDGRLTVTSPAGGPTMIEAVIPCGS</sequence>
<dbReference type="EC" id="2.7.13.3" evidence="2"/>
<evidence type="ECO:0000256" key="4">
    <source>
        <dbReference type="ARBA" id="ARBA00022679"/>
    </source>
</evidence>
<dbReference type="InterPro" id="IPR025828">
    <property type="entry name" value="Put_sensor_dom"/>
</dbReference>
<evidence type="ECO:0000256" key="2">
    <source>
        <dbReference type="ARBA" id="ARBA00012438"/>
    </source>
</evidence>
<evidence type="ECO:0000256" key="3">
    <source>
        <dbReference type="ARBA" id="ARBA00022553"/>
    </source>
</evidence>
<dbReference type="AlphaFoldDB" id="A0A448MYY4"/>
<dbReference type="InterPro" id="IPR050482">
    <property type="entry name" value="Sensor_HK_TwoCompSys"/>
</dbReference>
<evidence type="ECO:0000256" key="6">
    <source>
        <dbReference type="ARBA" id="ARBA00022777"/>
    </source>
</evidence>
<name>A0A448MYY4_9ACTN</name>
<feature type="transmembrane region" description="Helical" evidence="10">
    <location>
        <begin position="40"/>
        <end position="62"/>
    </location>
</feature>
<dbReference type="Gene3D" id="3.30.565.10">
    <property type="entry name" value="Histidine kinase-like ATPase, C-terminal domain"/>
    <property type="match status" value="1"/>
</dbReference>
<keyword evidence="8" id="KW-0902">Two-component regulatory system</keyword>
<keyword evidence="4 13" id="KW-0808">Transferase</keyword>
<dbReference type="Pfam" id="PF07730">
    <property type="entry name" value="HisKA_3"/>
    <property type="match status" value="1"/>
</dbReference>
<feature type="transmembrane region" description="Helical" evidence="10">
    <location>
        <begin position="68"/>
        <end position="88"/>
    </location>
</feature>
<dbReference type="PANTHER" id="PTHR24421:SF10">
    <property type="entry name" value="NITRATE_NITRITE SENSOR PROTEIN NARQ"/>
    <property type="match status" value="1"/>
</dbReference>
<dbReference type="InterPro" id="IPR011712">
    <property type="entry name" value="Sig_transdc_His_kin_sub3_dim/P"/>
</dbReference>